<dbReference type="NCBIfam" id="TIGR00696">
    <property type="entry name" value="wecG_tagA_cpsF"/>
    <property type="match status" value="1"/>
</dbReference>
<dbReference type="HOGENOM" id="CLU_063203_2_0_0"/>
<dbReference type="PANTHER" id="PTHR34136:SF1">
    <property type="entry name" value="UDP-N-ACETYL-D-MANNOSAMINURONIC ACID TRANSFERASE"/>
    <property type="match status" value="1"/>
</dbReference>
<dbReference type="OrthoDB" id="9771846at2"/>
<evidence type="ECO:0000256" key="1">
    <source>
        <dbReference type="ARBA" id="ARBA00022676"/>
    </source>
</evidence>
<name>D1CAJ7_SPHTD</name>
<keyword evidence="4" id="KW-1185">Reference proteome</keyword>
<dbReference type="InParanoid" id="D1CAJ7"/>
<dbReference type="CDD" id="cd06533">
    <property type="entry name" value="Glyco_transf_WecG_TagA"/>
    <property type="match status" value="1"/>
</dbReference>
<evidence type="ECO:0000256" key="2">
    <source>
        <dbReference type="ARBA" id="ARBA00022679"/>
    </source>
</evidence>
<reference evidence="3 4" key="2">
    <citation type="journal article" date="2010" name="Stand. Genomic Sci.">
        <title>Complete genome sequence of Desulfohalobium retbaense type strain (HR(100)).</title>
        <authorList>
            <person name="Spring S."/>
            <person name="Nolan M."/>
            <person name="Lapidus A."/>
            <person name="Glavina Del Rio T."/>
            <person name="Copeland A."/>
            <person name="Tice H."/>
            <person name="Cheng J.F."/>
            <person name="Lucas S."/>
            <person name="Land M."/>
            <person name="Chen F."/>
            <person name="Bruce D."/>
            <person name="Goodwin L."/>
            <person name="Pitluck S."/>
            <person name="Ivanova N."/>
            <person name="Mavromatis K."/>
            <person name="Mikhailova N."/>
            <person name="Pati A."/>
            <person name="Chen A."/>
            <person name="Palaniappan K."/>
            <person name="Hauser L."/>
            <person name="Chang Y.J."/>
            <person name="Jeffries C.D."/>
            <person name="Munk C."/>
            <person name="Kiss H."/>
            <person name="Chain P."/>
            <person name="Han C."/>
            <person name="Brettin T."/>
            <person name="Detter J.C."/>
            <person name="Schuler E."/>
            <person name="Goker M."/>
            <person name="Rohde M."/>
            <person name="Bristow J."/>
            <person name="Eisen J.A."/>
            <person name="Markowitz V."/>
            <person name="Hugenholtz P."/>
            <person name="Kyrpides N.C."/>
            <person name="Klenk H.P."/>
        </authorList>
    </citation>
    <scope>NUCLEOTIDE SEQUENCE [LARGE SCALE GENOMIC DNA]</scope>
    <source>
        <strain evidence="4">ATCC 49802 / DSM 20745 / S 6022</strain>
    </source>
</reference>
<dbReference type="KEGG" id="sti:Sthe_3441"/>
<organism evidence="3 4">
    <name type="scientific">Sphaerobacter thermophilus (strain ATCC 49802 / DSM 20745 / KCCM 41009 / NCIMB 13125 / S 6022)</name>
    <dbReference type="NCBI Taxonomy" id="479434"/>
    <lineage>
        <taxon>Bacteria</taxon>
        <taxon>Pseudomonadati</taxon>
        <taxon>Thermomicrobiota</taxon>
        <taxon>Thermomicrobia</taxon>
        <taxon>Sphaerobacterales</taxon>
        <taxon>Sphaerobacterineae</taxon>
        <taxon>Sphaerobacteraceae</taxon>
        <taxon>Sphaerobacter</taxon>
    </lineage>
</organism>
<evidence type="ECO:0000313" key="3">
    <source>
        <dbReference type="EMBL" id="ACZ40840.1"/>
    </source>
</evidence>
<dbReference type="PANTHER" id="PTHR34136">
    <property type="match status" value="1"/>
</dbReference>
<dbReference type="AlphaFoldDB" id="D1CAJ7"/>
<dbReference type="InterPro" id="IPR032466">
    <property type="entry name" value="Metal_Hydrolase"/>
</dbReference>
<accession>D1CAJ7</accession>
<gene>
    <name evidence="3" type="ordered locus">Sthe_3441</name>
</gene>
<evidence type="ECO:0000313" key="4">
    <source>
        <dbReference type="Proteomes" id="UP000002027"/>
    </source>
</evidence>
<keyword evidence="1" id="KW-0328">Glycosyltransferase</keyword>
<protein>
    <submittedName>
        <fullName evidence="3">Glycosyl transferase, WecB/TagA/CpsF family</fullName>
    </submittedName>
</protein>
<dbReference type="eggNOG" id="COG1922">
    <property type="taxonomic scope" value="Bacteria"/>
</dbReference>
<dbReference type="SUPFAM" id="SSF51556">
    <property type="entry name" value="Metallo-dependent hydrolases"/>
    <property type="match status" value="1"/>
</dbReference>
<dbReference type="GO" id="GO:0016758">
    <property type="term" value="F:hexosyltransferase activity"/>
    <property type="evidence" value="ECO:0007669"/>
    <property type="project" value="TreeGrafter"/>
</dbReference>
<dbReference type="STRING" id="479434.Sthe_3441"/>
<dbReference type="Pfam" id="PF03808">
    <property type="entry name" value="Glyco_tran_WecG"/>
    <property type="match status" value="1"/>
</dbReference>
<dbReference type="InterPro" id="IPR004629">
    <property type="entry name" value="WecG_TagA_CpsF"/>
</dbReference>
<dbReference type="RefSeq" id="WP_012873875.1">
    <property type="nucleotide sequence ID" value="NC_013524.1"/>
</dbReference>
<dbReference type="CAZy" id="GT26">
    <property type="family name" value="Glycosyltransferase Family 26"/>
</dbReference>
<dbReference type="Proteomes" id="UP000002027">
    <property type="component" value="Chromosome 2"/>
</dbReference>
<sequence>MQQVRHEATAVKIGTGSQAVAGAPLPLPANRSRRILGMRVDATSYDAAAEQVITWAKAGESRYVCVSTVHMVMEGHDRAEFQRIVNAADLVTPDGMPLVWGLKLLGIPSATRVYGPDLTPVVCEHAAREGVPVGFYGGTPEVLDRMIANLTARYPGLQVVYRHSPPFRPLTAEEEAREIEEIRASGARILFVGLGCPKQEQWMAARRGRIDAVMLGVGAAFDFLAGAKRQAPDLIQSLGLEWLFRLATEPRRLWRRYLYNNPRFVVLFAAQVLKGRTQWEAH</sequence>
<dbReference type="EMBL" id="CP001824">
    <property type="protein sequence ID" value="ACZ40840.1"/>
    <property type="molecule type" value="Genomic_DNA"/>
</dbReference>
<proteinExistence type="predicted"/>
<keyword evidence="2 3" id="KW-0808">Transferase</keyword>
<reference evidence="4" key="1">
    <citation type="submission" date="2009-11" db="EMBL/GenBank/DDBJ databases">
        <title>The complete chromosome 2 of Sphaerobacter thermophilus DSM 20745.</title>
        <authorList>
            <person name="Lucas S."/>
            <person name="Copeland A."/>
            <person name="Lapidus A."/>
            <person name="Glavina del Rio T."/>
            <person name="Dalin E."/>
            <person name="Tice H."/>
            <person name="Bruce D."/>
            <person name="Goodwin L."/>
            <person name="Pitluck S."/>
            <person name="Kyrpides N."/>
            <person name="Mavromatis K."/>
            <person name="Ivanova N."/>
            <person name="Mikhailova N."/>
            <person name="LaButti K.M."/>
            <person name="Clum A."/>
            <person name="Sun H.I."/>
            <person name="Brettin T."/>
            <person name="Detter J.C."/>
            <person name="Han C."/>
            <person name="Larimer F."/>
            <person name="Land M."/>
            <person name="Hauser L."/>
            <person name="Markowitz V."/>
            <person name="Cheng J.F."/>
            <person name="Hugenholtz P."/>
            <person name="Woyke T."/>
            <person name="Wu D."/>
            <person name="Steenblock K."/>
            <person name="Schneider S."/>
            <person name="Pukall R."/>
            <person name="Goeker M."/>
            <person name="Klenk H.P."/>
            <person name="Eisen J.A."/>
        </authorList>
    </citation>
    <scope>NUCLEOTIDE SEQUENCE [LARGE SCALE GENOMIC DNA]</scope>
    <source>
        <strain evidence="4">ATCC 49802 / DSM 20745 / S 6022</strain>
    </source>
</reference>